<keyword evidence="8" id="KW-0479">Metal-binding</keyword>
<dbReference type="PROSITE" id="PS51352">
    <property type="entry name" value="THIOREDOXIN_2"/>
    <property type="match status" value="2"/>
</dbReference>
<proteinExistence type="inferred from homology"/>
<dbReference type="PROSITE" id="PS00194">
    <property type="entry name" value="THIOREDOXIN_1"/>
    <property type="match status" value="1"/>
</dbReference>
<keyword evidence="6 9" id="KW-1015">Disulfide bond</keyword>
<feature type="domain" description="Thioredoxin" evidence="10">
    <location>
        <begin position="238"/>
        <end position="390"/>
    </location>
</feature>
<dbReference type="AlphaFoldDB" id="A0A852T054"/>
<evidence type="ECO:0000256" key="8">
    <source>
        <dbReference type="PIRSR" id="PIRSR603782-1"/>
    </source>
</evidence>
<gene>
    <name evidence="11" type="ORF">BJ963_002435</name>
</gene>
<dbReference type="CDD" id="cd02966">
    <property type="entry name" value="TlpA_like_family"/>
    <property type="match status" value="1"/>
</dbReference>
<evidence type="ECO:0000256" key="4">
    <source>
        <dbReference type="ARBA" id="ARBA00022968"/>
    </source>
</evidence>
<sequence length="393" mass="40581">MNRRTPRTWPIVAAATVVLVGFGAVLVAAAQPSSSTAAAPSAAPTAPGISAAAANLLQLDPLGNAATNAPAYSLTDQRGDRISPDTFHGRSVVLTFNDDECEDLCTLLAQDVALADRDLGSAASRVAFVSVNANPYHPAVGDVAAWSESHGLGRASNWYFGTADPKTLASVAAAYGVPIELDAAQQTVVHGTEIFFIDPDGRERALGQFGTDSASTAPFAHTMAQEAVDLLPAAHRPTVAGSAAVDLSTDGTGVGAIPKPFSLPALNGAGRITGSANDGRYRVLNFWASTCTACVGELADLQRVSAEFAGRADLIGIDVSDDTDAARTVARQAGIDYPLAIDANGSVSGRYRISGLPYTVILDPSGRVVIRHPGAFTAEQLEYVLDSLVPPSK</sequence>
<keyword evidence="5 8" id="KW-0186">Copper</keyword>
<keyword evidence="3" id="KW-0201">Cytochrome c-type biogenesis</keyword>
<accession>A0A852T054</accession>
<evidence type="ECO:0000256" key="2">
    <source>
        <dbReference type="ARBA" id="ARBA00010996"/>
    </source>
</evidence>
<dbReference type="EMBL" id="JACCBJ010000001">
    <property type="protein sequence ID" value="NYD74916.1"/>
    <property type="molecule type" value="Genomic_DNA"/>
</dbReference>
<dbReference type="GO" id="GO:0046872">
    <property type="term" value="F:metal ion binding"/>
    <property type="evidence" value="ECO:0007669"/>
    <property type="project" value="UniProtKB-KW"/>
</dbReference>
<dbReference type="GO" id="GO:0030313">
    <property type="term" value="C:cell envelope"/>
    <property type="evidence" value="ECO:0007669"/>
    <property type="project" value="UniProtKB-SubCell"/>
</dbReference>
<keyword evidence="7" id="KW-0676">Redox-active center</keyword>
<dbReference type="CDD" id="cd02968">
    <property type="entry name" value="SCO"/>
    <property type="match status" value="1"/>
</dbReference>
<dbReference type="Pfam" id="PF02630">
    <property type="entry name" value="SCO1-SenC"/>
    <property type="match status" value="1"/>
</dbReference>
<dbReference type="InterPro" id="IPR013766">
    <property type="entry name" value="Thioredoxin_domain"/>
</dbReference>
<protein>
    <submittedName>
        <fullName evidence="11">Cytochrome oxidase Cu insertion factor (SCO1/SenC/PrrC family)</fullName>
    </submittedName>
</protein>
<dbReference type="InterPro" id="IPR000866">
    <property type="entry name" value="AhpC/TSA"/>
</dbReference>
<keyword evidence="12" id="KW-1185">Reference proteome</keyword>
<feature type="binding site" evidence="8">
    <location>
        <position position="190"/>
    </location>
    <ligand>
        <name>Cu cation</name>
        <dbReference type="ChEBI" id="CHEBI:23378"/>
    </ligand>
</feature>
<dbReference type="Gene3D" id="3.40.30.10">
    <property type="entry name" value="Glutaredoxin"/>
    <property type="match status" value="2"/>
</dbReference>
<evidence type="ECO:0000256" key="3">
    <source>
        <dbReference type="ARBA" id="ARBA00022748"/>
    </source>
</evidence>
<dbReference type="InterPro" id="IPR036249">
    <property type="entry name" value="Thioredoxin-like_sf"/>
</dbReference>
<comment type="caution">
    <text evidence="11">The sequence shown here is derived from an EMBL/GenBank/DDBJ whole genome shotgun (WGS) entry which is preliminary data.</text>
</comment>
<dbReference type="SUPFAM" id="SSF52833">
    <property type="entry name" value="Thioredoxin-like"/>
    <property type="match status" value="2"/>
</dbReference>
<dbReference type="InterPro" id="IPR017937">
    <property type="entry name" value="Thioredoxin_CS"/>
</dbReference>
<evidence type="ECO:0000259" key="10">
    <source>
        <dbReference type="PROSITE" id="PS51352"/>
    </source>
</evidence>
<organism evidence="11 12">
    <name type="scientific">Leifsonia soli</name>
    <dbReference type="NCBI Taxonomy" id="582665"/>
    <lineage>
        <taxon>Bacteria</taxon>
        <taxon>Bacillati</taxon>
        <taxon>Actinomycetota</taxon>
        <taxon>Actinomycetes</taxon>
        <taxon>Micrococcales</taxon>
        <taxon>Microbacteriaceae</taxon>
        <taxon>Leifsonia</taxon>
    </lineage>
</organism>
<name>A0A852T054_9MICO</name>
<evidence type="ECO:0000313" key="12">
    <source>
        <dbReference type="Proteomes" id="UP000589620"/>
    </source>
</evidence>
<dbReference type="PANTHER" id="PTHR42852">
    <property type="entry name" value="THIOL:DISULFIDE INTERCHANGE PROTEIN DSBE"/>
    <property type="match status" value="1"/>
</dbReference>
<evidence type="ECO:0000256" key="7">
    <source>
        <dbReference type="ARBA" id="ARBA00023284"/>
    </source>
</evidence>
<dbReference type="RefSeq" id="WP_179456963.1">
    <property type="nucleotide sequence ID" value="NZ_BAAAPX010000001.1"/>
</dbReference>
<dbReference type="InterPro" id="IPR050553">
    <property type="entry name" value="Thioredoxin_ResA/DsbE_sf"/>
</dbReference>
<dbReference type="Pfam" id="PF00578">
    <property type="entry name" value="AhpC-TSA"/>
    <property type="match status" value="1"/>
</dbReference>
<keyword evidence="4" id="KW-0735">Signal-anchor</keyword>
<dbReference type="PANTHER" id="PTHR42852:SF6">
    <property type="entry name" value="THIOL:DISULFIDE INTERCHANGE PROTEIN DSBE"/>
    <property type="match status" value="1"/>
</dbReference>
<reference evidence="11 12" key="1">
    <citation type="submission" date="2020-07" db="EMBL/GenBank/DDBJ databases">
        <title>Sequencing the genomes of 1000 actinobacteria strains.</title>
        <authorList>
            <person name="Klenk H.-P."/>
        </authorList>
    </citation>
    <scope>NUCLEOTIDE SEQUENCE [LARGE SCALE GENOMIC DNA]</scope>
    <source>
        <strain evidence="11 12">DSM 23871</strain>
    </source>
</reference>
<dbReference type="GO" id="GO:0016491">
    <property type="term" value="F:oxidoreductase activity"/>
    <property type="evidence" value="ECO:0007669"/>
    <property type="project" value="InterPro"/>
</dbReference>
<evidence type="ECO:0000256" key="9">
    <source>
        <dbReference type="PIRSR" id="PIRSR603782-2"/>
    </source>
</evidence>
<evidence type="ECO:0000256" key="5">
    <source>
        <dbReference type="ARBA" id="ARBA00023008"/>
    </source>
</evidence>
<dbReference type="Proteomes" id="UP000589620">
    <property type="component" value="Unassembled WGS sequence"/>
</dbReference>
<evidence type="ECO:0000256" key="1">
    <source>
        <dbReference type="ARBA" id="ARBA00004196"/>
    </source>
</evidence>
<comment type="similarity">
    <text evidence="2">Belongs to the SCO1/2 family.</text>
</comment>
<feature type="disulfide bond" description="Redox-active" evidence="9">
    <location>
        <begin position="101"/>
        <end position="105"/>
    </location>
</feature>
<evidence type="ECO:0000313" key="11">
    <source>
        <dbReference type="EMBL" id="NYD74916.1"/>
    </source>
</evidence>
<dbReference type="GO" id="GO:0016209">
    <property type="term" value="F:antioxidant activity"/>
    <property type="evidence" value="ECO:0007669"/>
    <property type="project" value="InterPro"/>
</dbReference>
<feature type="binding site" evidence="8">
    <location>
        <position position="105"/>
    </location>
    <ligand>
        <name>Cu cation</name>
        <dbReference type="ChEBI" id="CHEBI:23378"/>
    </ligand>
</feature>
<dbReference type="InterPro" id="IPR003782">
    <property type="entry name" value="SCO1/SenC"/>
</dbReference>
<keyword evidence="4" id="KW-0812">Transmembrane</keyword>
<feature type="domain" description="Thioredoxin" evidence="10">
    <location>
        <begin position="63"/>
        <end position="233"/>
    </location>
</feature>
<comment type="subcellular location">
    <subcellularLocation>
        <location evidence="1">Cell envelope</location>
    </subcellularLocation>
</comment>
<evidence type="ECO:0000256" key="6">
    <source>
        <dbReference type="ARBA" id="ARBA00023157"/>
    </source>
</evidence>
<dbReference type="GO" id="GO:0017004">
    <property type="term" value="P:cytochrome complex assembly"/>
    <property type="evidence" value="ECO:0007669"/>
    <property type="project" value="UniProtKB-KW"/>
</dbReference>
<feature type="binding site" evidence="8">
    <location>
        <position position="101"/>
    </location>
    <ligand>
        <name>Cu cation</name>
        <dbReference type="ChEBI" id="CHEBI:23378"/>
    </ligand>
</feature>